<gene>
    <name evidence="7" type="ORF">ACFSYJ_19145</name>
</gene>
<feature type="transmembrane region" description="Helical" evidence="5">
    <location>
        <begin position="6"/>
        <end position="22"/>
    </location>
</feature>
<feature type="domain" description="Amino acid permease/ SLC12A" evidence="6">
    <location>
        <begin position="11"/>
        <end position="87"/>
    </location>
</feature>
<keyword evidence="2 5" id="KW-0812">Transmembrane</keyword>
<evidence type="ECO:0000313" key="7">
    <source>
        <dbReference type="EMBL" id="MFD2460730.1"/>
    </source>
</evidence>
<accession>A0ABW5GIP8</accession>
<organism evidence="7 8">
    <name type="scientific">Amycolatopsis samaneae</name>
    <dbReference type="NCBI Taxonomy" id="664691"/>
    <lineage>
        <taxon>Bacteria</taxon>
        <taxon>Bacillati</taxon>
        <taxon>Actinomycetota</taxon>
        <taxon>Actinomycetes</taxon>
        <taxon>Pseudonocardiales</taxon>
        <taxon>Pseudonocardiaceae</taxon>
        <taxon>Amycolatopsis</taxon>
    </lineage>
</organism>
<keyword evidence="3 5" id="KW-1133">Transmembrane helix</keyword>
<evidence type="ECO:0000256" key="3">
    <source>
        <dbReference type="ARBA" id="ARBA00022989"/>
    </source>
</evidence>
<evidence type="ECO:0000256" key="1">
    <source>
        <dbReference type="ARBA" id="ARBA00004141"/>
    </source>
</evidence>
<protein>
    <recommendedName>
        <fullName evidence="6">Amino acid permease/ SLC12A domain-containing protein</fullName>
    </recommendedName>
</protein>
<evidence type="ECO:0000256" key="4">
    <source>
        <dbReference type="ARBA" id="ARBA00023136"/>
    </source>
</evidence>
<keyword evidence="4 5" id="KW-0472">Membrane</keyword>
<feature type="transmembrane region" description="Helical" evidence="5">
    <location>
        <begin position="42"/>
        <end position="64"/>
    </location>
</feature>
<name>A0ABW5GIP8_9PSEU</name>
<dbReference type="EMBL" id="JBHUKU010000009">
    <property type="protein sequence ID" value="MFD2460730.1"/>
    <property type="molecule type" value="Genomic_DNA"/>
</dbReference>
<dbReference type="Gene3D" id="1.20.1740.10">
    <property type="entry name" value="Amino acid/polyamine transporter I"/>
    <property type="match status" value="1"/>
</dbReference>
<proteinExistence type="predicted"/>
<comment type="subcellular location">
    <subcellularLocation>
        <location evidence="1">Membrane</location>
        <topology evidence="1">Multi-pass membrane protein</topology>
    </subcellularLocation>
</comment>
<dbReference type="InterPro" id="IPR004841">
    <property type="entry name" value="AA-permease/SLC12A_dom"/>
</dbReference>
<evidence type="ECO:0000259" key="6">
    <source>
        <dbReference type="Pfam" id="PF00324"/>
    </source>
</evidence>
<comment type="caution">
    <text evidence="7">The sequence shown here is derived from an EMBL/GenBank/DDBJ whole genome shotgun (WGS) entry which is preliminary data.</text>
</comment>
<dbReference type="Proteomes" id="UP001597419">
    <property type="component" value="Unassembled WGS sequence"/>
</dbReference>
<evidence type="ECO:0000256" key="5">
    <source>
        <dbReference type="SAM" id="Phobius"/>
    </source>
</evidence>
<reference evidence="8" key="1">
    <citation type="journal article" date="2019" name="Int. J. Syst. Evol. Microbiol.">
        <title>The Global Catalogue of Microorganisms (GCM) 10K type strain sequencing project: providing services to taxonomists for standard genome sequencing and annotation.</title>
        <authorList>
            <consortium name="The Broad Institute Genomics Platform"/>
            <consortium name="The Broad Institute Genome Sequencing Center for Infectious Disease"/>
            <person name="Wu L."/>
            <person name="Ma J."/>
        </authorList>
    </citation>
    <scope>NUCLEOTIDE SEQUENCE [LARGE SCALE GENOMIC DNA]</scope>
    <source>
        <strain evidence="8">CGMCC 4.7643</strain>
    </source>
</reference>
<feature type="transmembrane region" description="Helical" evidence="5">
    <location>
        <begin position="70"/>
        <end position="89"/>
    </location>
</feature>
<keyword evidence="8" id="KW-1185">Reference proteome</keyword>
<sequence>MFVAGLALINTLMAGRLLYGMANEGIIGRRFGRARPRRRTPWVAIVFTTLIAVGLVSTVDISALGGTTALVLPAVFAAVNVAVLLWALNRTLMRRSREKVA</sequence>
<dbReference type="RefSeq" id="WP_378214081.1">
    <property type="nucleotide sequence ID" value="NZ_BAABHG010000006.1"/>
</dbReference>
<dbReference type="Pfam" id="PF00324">
    <property type="entry name" value="AA_permease"/>
    <property type="match status" value="1"/>
</dbReference>
<evidence type="ECO:0000256" key="2">
    <source>
        <dbReference type="ARBA" id="ARBA00022692"/>
    </source>
</evidence>
<evidence type="ECO:0000313" key="8">
    <source>
        <dbReference type="Proteomes" id="UP001597419"/>
    </source>
</evidence>